<dbReference type="OrthoDB" id="71968at2"/>
<evidence type="ECO:0000256" key="5">
    <source>
        <dbReference type="SAM" id="SignalP"/>
    </source>
</evidence>
<protein>
    <recommendedName>
        <fullName evidence="6">C-type lysozyme inhibitor domain-containing protein</fullName>
    </recommendedName>
</protein>
<evidence type="ECO:0000313" key="7">
    <source>
        <dbReference type="EMBL" id="TNM66935.1"/>
    </source>
</evidence>
<sequence>MTRYFRPAALLTLTATLAGGSLITANAGGAGAPPVATERSFSYTCDAGKEISVTYVDYRKNGPMFAVLKWNGVQYGLAEAVSASGARYAGLNGPAEARGGLEWWEHQGEATLSTFIGGDTTKTQALLTGCKTN</sequence>
<dbReference type="AlphaFoldDB" id="A0A5C4XUK2"/>
<evidence type="ECO:0000256" key="3">
    <source>
        <dbReference type="ARBA" id="ARBA00023139"/>
    </source>
</evidence>
<evidence type="ECO:0000256" key="1">
    <source>
        <dbReference type="ARBA" id="ARBA00022729"/>
    </source>
</evidence>
<feature type="chain" id="PRO_5022724239" description="C-type lysozyme inhibitor domain-containing protein" evidence="5">
    <location>
        <begin position="28"/>
        <end position="133"/>
    </location>
</feature>
<dbReference type="Gene3D" id="2.40.128.200">
    <property type="match status" value="1"/>
</dbReference>
<feature type="domain" description="C-type lysozyme inhibitor" evidence="6">
    <location>
        <begin position="43"/>
        <end position="117"/>
    </location>
</feature>
<dbReference type="Pfam" id="PF09864">
    <property type="entry name" value="MliC"/>
    <property type="match status" value="1"/>
</dbReference>
<dbReference type="Proteomes" id="UP000313988">
    <property type="component" value="Unassembled WGS sequence"/>
</dbReference>
<evidence type="ECO:0000256" key="4">
    <source>
        <dbReference type="ARBA" id="ARBA00023288"/>
    </source>
</evidence>
<dbReference type="SUPFAM" id="SSF141488">
    <property type="entry name" value="YdhA-like"/>
    <property type="match status" value="1"/>
</dbReference>
<keyword evidence="4" id="KW-0449">Lipoprotein</keyword>
<dbReference type="InterPro" id="IPR036328">
    <property type="entry name" value="MliC_sf"/>
</dbReference>
<feature type="signal peptide" evidence="5">
    <location>
        <begin position="1"/>
        <end position="27"/>
    </location>
</feature>
<keyword evidence="2" id="KW-0472">Membrane</keyword>
<comment type="caution">
    <text evidence="7">The sequence shown here is derived from an EMBL/GenBank/DDBJ whole genome shotgun (WGS) entry which is preliminary data.</text>
</comment>
<evidence type="ECO:0000313" key="8">
    <source>
        <dbReference type="Proteomes" id="UP000313988"/>
    </source>
</evidence>
<keyword evidence="3" id="KW-0564">Palmitate</keyword>
<name>A0A5C4XUK2_9DEIO</name>
<keyword evidence="1 5" id="KW-0732">Signal</keyword>
<organism evidence="7 8">
    <name type="scientific">Deinococcus radiopugnans ATCC 19172</name>
    <dbReference type="NCBI Taxonomy" id="585398"/>
    <lineage>
        <taxon>Bacteria</taxon>
        <taxon>Thermotogati</taxon>
        <taxon>Deinococcota</taxon>
        <taxon>Deinococci</taxon>
        <taxon>Deinococcales</taxon>
        <taxon>Deinococcaceae</taxon>
        <taxon>Deinococcus</taxon>
    </lineage>
</organism>
<dbReference type="EMBL" id="VDMO01000036">
    <property type="protein sequence ID" value="TNM66935.1"/>
    <property type="molecule type" value="Genomic_DNA"/>
</dbReference>
<evidence type="ECO:0000256" key="2">
    <source>
        <dbReference type="ARBA" id="ARBA00023136"/>
    </source>
</evidence>
<dbReference type="RefSeq" id="WP_139404819.1">
    <property type="nucleotide sequence ID" value="NZ_JACHEW010000039.1"/>
</dbReference>
<dbReference type="InterPro" id="IPR018660">
    <property type="entry name" value="MliC"/>
</dbReference>
<gene>
    <name evidence="7" type="ORF">FHR04_19255</name>
</gene>
<accession>A0A5C4XUK2</accession>
<reference evidence="7 8" key="1">
    <citation type="submission" date="2019-06" db="EMBL/GenBank/DDBJ databases">
        <title>Genome sequence of Deinococcus radiopugnans ATCC 19172.</title>
        <authorList>
            <person name="Maclea K.S."/>
            <person name="Maynard C.R."/>
        </authorList>
    </citation>
    <scope>NUCLEOTIDE SEQUENCE [LARGE SCALE GENOMIC DNA]</scope>
    <source>
        <strain evidence="7 8">ATCC 19172</strain>
    </source>
</reference>
<proteinExistence type="predicted"/>
<evidence type="ECO:0000259" key="6">
    <source>
        <dbReference type="Pfam" id="PF09864"/>
    </source>
</evidence>